<dbReference type="InterPro" id="IPR029058">
    <property type="entry name" value="AB_hydrolase_fold"/>
</dbReference>
<protein>
    <submittedName>
        <fullName evidence="2">Oxidoreductase</fullName>
    </submittedName>
</protein>
<evidence type="ECO:0000313" key="3">
    <source>
        <dbReference type="Proteomes" id="UP000193108"/>
    </source>
</evidence>
<organism evidence="2 3">
    <name type="scientific">Mycolicibacter nonchromogenicus</name>
    <name type="common">Mycobacterium nonchromogenicum</name>
    <dbReference type="NCBI Taxonomy" id="1782"/>
    <lineage>
        <taxon>Bacteria</taxon>
        <taxon>Bacillati</taxon>
        <taxon>Actinomycetota</taxon>
        <taxon>Actinomycetes</taxon>
        <taxon>Mycobacteriales</taxon>
        <taxon>Mycobacteriaceae</taxon>
        <taxon>Mycolicibacter</taxon>
    </lineage>
</organism>
<sequence length="285" mass="30740">MPTVDIDAGTIHYDTAGPRDGRPVLFIHGYAMGASLWGPLSARLAGRNLRCIAPNWPLGAHPTPLRVGADRTLPGIAAMVDAFMAALDLSDVVLVGNDTGGLIAQLVAVNHPDRLGALVLTSCDAFEHFPPPILKPFMLAAKTAITFRGVLQPMRLRMVRHRGYGALSHGDIDRLVKEWVKPALGDAAIAEDLRHLTKSLHQQTALDAAARLHEFTKPALIAWSADDLFFPVDDGRRLAGALPNSRFELIGGARTYSMIDQPDRLADVVAEFASTASGPEVRARR</sequence>
<dbReference type="SUPFAM" id="SSF53474">
    <property type="entry name" value="alpha/beta-Hydrolases"/>
    <property type="match status" value="1"/>
</dbReference>
<evidence type="ECO:0000259" key="1">
    <source>
        <dbReference type="Pfam" id="PF00561"/>
    </source>
</evidence>
<dbReference type="GO" id="GO:0003824">
    <property type="term" value="F:catalytic activity"/>
    <property type="evidence" value="ECO:0007669"/>
    <property type="project" value="UniProtKB-ARBA"/>
</dbReference>
<dbReference type="PRINTS" id="PR00111">
    <property type="entry name" value="ABHYDROLASE"/>
</dbReference>
<dbReference type="Gene3D" id="3.40.50.1820">
    <property type="entry name" value="alpha/beta hydrolase"/>
    <property type="match status" value="1"/>
</dbReference>
<name>A0A1X1YZL7_MYCNO</name>
<dbReference type="Proteomes" id="UP000193108">
    <property type="component" value="Unassembled WGS sequence"/>
</dbReference>
<accession>A0A1X1YZL7</accession>
<keyword evidence="3" id="KW-1185">Reference proteome</keyword>
<dbReference type="PANTHER" id="PTHR43689">
    <property type="entry name" value="HYDROLASE"/>
    <property type="match status" value="1"/>
</dbReference>
<proteinExistence type="predicted"/>
<dbReference type="EMBL" id="LQPI01000072">
    <property type="protein sequence ID" value="ORW16558.1"/>
    <property type="molecule type" value="Genomic_DNA"/>
</dbReference>
<reference evidence="2 3" key="1">
    <citation type="submission" date="2016-01" db="EMBL/GenBank/DDBJ databases">
        <title>The new phylogeny of the genus Mycobacterium.</title>
        <authorList>
            <person name="Tarcisio F."/>
            <person name="Conor M."/>
            <person name="Antonella G."/>
            <person name="Elisabetta G."/>
            <person name="Giulia F.S."/>
            <person name="Sara T."/>
            <person name="Anna F."/>
            <person name="Clotilde B."/>
            <person name="Roberto B."/>
            <person name="Veronica D.S."/>
            <person name="Fabio R."/>
            <person name="Monica P."/>
            <person name="Olivier J."/>
            <person name="Enrico T."/>
            <person name="Nicola S."/>
        </authorList>
    </citation>
    <scope>NUCLEOTIDE SEQUENCE [LARGE SCALE GENOMIC DNA]</scope>
    <source>
        <strain evidence="2 3">DSM 44164</strain>
    </source>
</reference>
<dbReference type="RefSeq" id="WP_064998217.1">
    <property type="nucleotide sequence ID" value="NZ_LQPI01000072.1"/>
</dbReference>
<dbReference type="Pfam" id="PF00561">
    <property type="entry name" value="Abhydrolase_1"/>
    <property type="match status" value="1"/>
</dbReference>
<feature type="domain" description="AB hydrolase-1" evidence="1">
    <location>
        <begin position="23"/>
        <end position="260"/>
    </location>
</feature>
<comment type="caution">
    <text evidence="2">The sequence shown here is derived from an EMBL/GenBank/DDBJ whole genome shotgun (WGS) entry which is preliminary data.</text>
</comment>
<dbReference type="AlphaFoldDB" id="A0A1X1YZL7"/>
<dbReference type="PANTHER" id="PTHR43689:SF8">
    <property type="entry name" value="ALPHA_BETA-HYDROLASES SUPERFAMILY PROTEIN"/>
    <property type="match status" value="1"/>
</dbReference>
<dbReference type="STRING" id="1782.AWC18_17825"/>
<evidence type="ECO:0000313" key="2">
    <source>
        <dbReference type="EMBL" id="ORW16558.1"/>
    </source>
</evidence>
<dbReference type="InterPro" id="IPR000073">
    <property type="entry name" value="AB_hydrolase_1"/>
</dbReference>
<gene>
    <name evidence="2" type="ORF">AWC18_17825</name>
</gene>